<keyword evidence="2" id="KW-1003">Cell membrane</keyword>
<evidence type="ECO:0000256" key="4">
    <source>
        <dbReference type="ARBA" id="ARBA00022989"/>
    </source>
</evidence>
<keyword evidence="3 6" id="KW-0812">Transmembrane</keyword>
<evidence type="ECO:0000313" key="8">
    <source>
        <dbReference type="Proteomes" id="UP000565723"/>
    </source>
</evidence>
<dbReference type="RefSeq" id="WP_011241991.1">
    <property type="nucleotide sequence ID" value="NZ_JABXIY010000020.1"/>
</dbReference>
<dbReference type="AlphaFoldDB" id="A0A850LFZ7"/>
<keyword evidence="4 6" id="KW-1133">Transmembrane helix</keyword>
<reference evidence="7 8" key="1">
    <citation type="journal article" date="2020" name="Proc. Natl. Acad. Sci. U.S.A.">
        <title>Ecological drivers of bacterial community assembly in synthetic phycospheres.</title>
        <authorList>
            <person name="Fu H."/>
            <person name="Uchimiya M."/>
            <person name="Gore J."/>
            <person name="Moran M.A."/>
        </authorList>
    </citation>
    <scope>NUCLEOTIDE SEQUENCE [LARGE SCALE GENOMIC DNA]</scope>
    <source>
        <strain evidence="7">HF-Din03</strain>
    </source>
</reference>
<keyword evidence="5 6" id="KW-0472">Membrane</keyword>
<dbReference type="EMBL" id="JABXIY010000020">
    <property type="protein sequence ID" value="NVK96818.1"/>
    <property type="molecule type" value="Genomic_DNA"/>
</dbReference>
<organism evidence="7 8">
    <name type="scientific">Ruegeria pomeroyi</name>
    <dbReference type="NCBI Taxonomy" id="89184"/>
    <lineage>
        <taxon>Bacteria</taxon>
        <taxon>Pseudomonadati</taxon>
        <taxon>Pseudomonadota</taxon>
        <taxon>Alphaproteobacteria</taxon>
        <taxon>Rhodobacterales</taxon>
        <taxon>Roseobacteraceae</taxon>
        <taxon>Ruegeria</taxon>
    </lineage>
</organism>
<dbReference type="OMA" id="GQSPAWM"/>
<dbReference type="GO" id="GO:0005886">
    <property type="term" value="C:plasma membrane"/>
    <property type="evidence" value="ECO:0007669"/>
    <property type="project" value="UniProtKB-SubCell"/>
</dbReference>
<dbReference type="Proteomes" id="UP000565723">
    <property type="component" value="Unassembled WGS sequence"/>
</dbReference>
<evidence type="ECO:0000256" key="2">
    <source>
        <dbReference type="ARBA" id="ARBA00022475"/>
    </source>
</evidence>
<gene>
    <name evidence="7" type="ORF">HW564_07810</name>
</gene>
<name>A0A850LFZ7_9RHOB</name>
<evidence type="ECO:0000256" key="1">
    <source>
        <dbReference type="ARBA" id="ARBA00004651"/>
    </source>
</evidence>
<comment type="subcellular location">
    <subcellularLocation>
        <location evidence="1">Cell membrane</location>
        <topology evidence="1">Multi-pass membrane protein</topology>
    </subcellularLocation>
</comment>
<feature type="transmembrane region" description="Helical" evidence="6">
    <location>
        <begin position="64"/>
        <end position="84"/>
    </location>
</feature>
<evidence type="ECO:0000313" key="7">
    <source>
        <dbReference type="EMBL" id="NVK96818.1"/>
    </source>
</evidence>
<evidence type="ECO:0000256" key="5">
    <source>
        <dbReference type="ARBA" id="ARBA00023136"/>
    </source>
</evidence>
<comment type="caution">
    <text evidence="7">The sequence shown here is derived from an EMBL/GenBank/DDBJ whole genome shotgun (WGS) entry which is preliminary data.</text>
</comment>
<sequence>MRAFLCDPLSRAWLALLGLSLAGALLTLAPVPQALIGSGVLILALIKARLILSRYLELGQSPAWMRGIGTVLTGFVLLLLALSLL</sequence>
<dbReference type="Pfam" id="PF03626">
    <property type="entry name" value="COX4_pro"/>
    <property type="match status" value="1"/>
</dbReference>
<protein>
    <submittedName>
        <fullName evidence="7">Cytochrome C oxidase subunit IV family protein</fullName>
    </submittedName>
</protein>
<evidence type="ECO:0000256" key="3">
    <source>
        <dbReference type="ARBA" id="ARBA00022692"/>
    </source>
</evidence>
<feature type="transmembrane region" description="Helical" evidence="6">
    <location>
        <begin position="12"/>
        <end position="29"/>
    </location>
</feature>
<dbReference type="InterPro" id="IPR005171">
    <property type="entry name" value="Cyt_c_oxidase_su4_prok"/>
</dbReference>
<accession>A0A850LFZ7</accession>
<evidence type="ECO:0000256" key="6">
    <source>
        <dbReference type="SAM" id="Phobius"/>
    </source>
</evidence>
<proteinExistence type="predicted"/>